<dbReference type="EMBL" id="UYRT01019894">
    <property type="protein sequence ID" value="VDK58829.1"/>
    <property type="molecule type" value="Genomic_DNA"/>
</dbReference>
<organism evidence="4">
    <name type="scientific">Gongylonema pulchrum</name>
    <dbReference type="NCBI Taxonomy" id="637853"/>
    <lineage>
        <taxon>Eukaryota</taxon>
        <taxon>Metazoa</taxon>
        <taxon>Ecdysozoa</taxon>
        <taxon>Nematoda</taxon>
        <taxon>Chromadorea</taxon>
        <taxon>Rhabditida</taxon>
        <taxon>Spirurina</taxon>
        <taxon>Spiruromorpha</taxon>
        <taxon>Spiruroidea</taxon>
        <taxon>Gongylonematidae</taxon>
        <taxon>Gongylonema</taxon>
    </lineage>
</organism>
<dbReference type="AlphaFoldDB" id="A0A183DFT1"/>
<dbReference type="GO" id="GO:0004222">
    <property type="term" value="F:metalloendopeptidase activity"/>
    <property type="evidence" value="ECO:0007669"/>
    <property type="project" value="TreeGrafter"/>
</dbReference>
<gene>
    <name evidence="2" type="ORF">GPUH_LOCUS7573</name>
</gene>
<protein>
    <submittedName>
        <fullName evidence="4">Fibronectin type-III domain-containing protein</fullName>
    </submittedName>
</protein>
<proteinExistence type="predicted"/>
<dbReference type="OrthoDB" id="536211at2759"/>
<dbReference type="PANTHER" id="PTHR46130:SF3">
    <property type="entry name" value="CHROMOSOME UNDETERMINED SCAFFOLD_33, WHOLE GENOME SHOTGUN SEQUENCE"/>
    <property type="match status" value="1"/>
</dbReference>
<evidence type="ECO:0000313" key="3">
    <source>
        <dbReference type="Proteomes" id="UP000271098"/>
    </source>
</evidence>
<dbReference type="Proteomes" id="UP000271098">
    <property type="component" value="Unassembled WGS sequence"/>
</dbReference>
<evidence type="ECO:0000313" key="4">
    <source>
        <dbReference type="WBParaSite" id="GPUH_0000758101-mRNA-1"/>
    </source>
</evidence>
<dbReference type="GO" id="GO:0007166">
    <property type="term" value="P:cell surface receptor signaling pathway"/>
    <property type="evidence" value="ECO:0007669"/>
    <property type="project" value="TreeGrafter"/>
</dbReference>
<evidence type="ECO:0000256" key="1">
    <source>
        <dbReference type="SAM" id="MobiDB-lite"/>
    </source>
</evidence>
<sequence>MHCYIDLMYTNWIVRSTVNPTHIPISPRITPHTDAPAFKSVKIMWAAPLNGLKCGPQQKHARSTYCTAENRVVQYAISASSSEPFQMAGFWGPEQTTGNNSESYYNSKSL</sequence>
<keyword evidence="3" id="KW-1185">Reference proteome</keyword>
<accession>A0A183DFT1</accession>
<evidence type="ECO:0000313" key="2">
    <source>
        <dbReference type="EMBL" id="VDK58829.1"/>
    </source>
</evidence>
<dbReference type="PANTHER" id="PTHR46130">
    <property type="entry name" value="LAMGL DOMAIN-CONTAINING PROTEIN"/>
    <property type="match status" value="1"/>
</dbReference>
<reference evidence="2 3" key="2">
    <citation type="submission" date="2018-11" db="EMBL/GenBank/DDBJ databases">
        <authorList>
            <consortium name="Pathogen Informatics"/>
        </authorList>
    </citation>
    <scope>NUCLEOTIDE SEQUENCE [LARGE SCALE GENOMIC DNA]</scope>
</reference>
<dbReference type="GO" id="GO:0006508">
    <property type="term" value="P:proteolysis"/>
    <property type="evidence" value="ECO:0007669"/>
    <property type="project" value="TreeGrafter"/>
</dbReference>
<dbReference type="WBParaSite" id="GPUH_0000758101-mRNA-1">
    <property type="protein sequence ID" value="GPUH_0000758101-mRNA-1"/>
    <property type="gene ID" value="GPUH_0000758101"/>
</dbReference>
<dbReference type="InterPro" id="IPR043543">
    <property type="entry name" value="PAPPA/PAPPA2"/>
</dbReference>
<dbReference type="GO" id="GO:0005615">
    <property type="term" value="C:extracellular space"/>
    <property type="evidence" value="ECO:0007669"/>
    <property type="project" value="TreeGrafter"/>
</dbReference>
<feature type="compositionally biased region" description="Polar residues" evidence="1">
    <location>
        <begin position="94"/>
        <end position="110"/>
    </location>
</feature>
<feature type="region of interest" description="Disordered" evidence="1">
    <location>
        <begin position="91"/>
        <end position="110"/>
    </location>
</feature>
<reference evidence="4" key="1">
    <citation type="submission" date="2016-06" db="UniProtKB">
        <authorList>
            <consortium name="WormBaseParasite"/>
        </authorList>
    </citation>
    <scope>IDENTIFICATION</scope>
</reference>
<name>A0A183DFT1_9BILA</name>